<dbReference type="Gene3D" id="3.40.190.100">
    <property type="entry name" value="Glycine betaine-binding periplasmic protein, domain 2"/>
    <property type="match status" value="1"/>
</dbReference>
<organism evidence="2 3">
    <name type="scientific">Aquibacillus halophilus</name>
    <dbReference type="NCBI Taxonomy" id="930132"/>
    <lineage>
        <taxon>Bacteria</taxon>
        <taxon>Bacillati</taxon>
        <taxon>Bacillota</taxon>
        <taxon>Bacilli</taxon>
        <taxon>Bacillales</taxon>
        <taxon>Bacillaceae</taxon>
        <taxon>Aquibacillus</taxon>
    </lineage>
</organism>
<dbReference type="InterPro" id="IPR007210">
    <property type="entry name" value="ABC_Gly_betaine_transp_sub-bd"/>
</dbReference>
<feature type="domain" description="ABC-type glycine betaine transport system substrate-binding" evidence="1">
    <location>
        <begin position="10"/>
        <end position="53"/>
    </location>
</feature>
<dbReference type="GO" id="GO:0043190">
    <property type="term" value="C:ATP-binding cassette (ABC) transporter complex"/>
    <property type="evidence" value="ECO:0007669"/>
    <property type="project" value="InterPro"/>
</dbReference>
<evidence type="ECO:0000259" key="1">
    <source>
        <dbReference type="Pfam" id="PF04069"/>
    </source>
</evidence>
<accession>A0A6A8DIN1</accession>
<dbReference type="GO" id="GO:0022857">
    <property type="term" value="F:transmembrane transporter activity"/>
    <property type="evidence" value="ECO:0007669"/>
    <property type="project" value="InterPro"/>
</dbReference>
<gene>
    <name evidence="2" type="ORF">GH741_13060</name>
</gene>
<sequence length="62" mass="6921">MTGTELFLPPGAAATLTASCKSAVDKGESWVGYNWEPSYVTENYDMALLKEPEYTEERWNNG</sequence>
<dbReference type="RefSeq" id="WP_153737232.1">
    <property type="nucleotide sequence ID" value="NZ_WJNG01000010.1"/>
</dbReference>
<dbReference type="EMBL" id="WJNG01000010">
    <property type="protein sequence ID" value="MRH43611.1"/>
    <property type="molecule type" value="Genomic_DNA"/>
</dbReference>
<dbReference type="Proteomes" id="UP000799092">
    <property type="component" value="Unassembled WGS sequence"/>
</dbReference>
<evidence type="ECO:0000313" key="3">
    <source>
        <dbReference type="Proteomes" id="UP000799092"/>
    </source>
</evidence>
<evidence type="ECO:0000313" key="2">
    <source>
        <dbReference type="EMBL" id="MRH43611.1"/>
    </source>
</evidence>
<protein>
    <recommendedName>
        <fullName evidence="1">ABC-type glycine betaine transport system substrate-binding domain-containing protein</fullName>
    </recommendedName>
</protein>
<comment type="caution">
    <text evidence="2">The sequence shown here is derived from an EMBL/GenBank/DDBJ whole genome shotgun (WGS) entry which is preliminary data.</text>
</comment>
<keyword evidence="3" id="KW-1185">Reference proteome</keyword>
<name>A0A6A8DIN1_9BACI</name>
<reference evidence="2" key="1">
    <citation type="submission" date="2019-11" db="EMBL/GenBank/DDBJ databases">
        <authorList>
            <person name="Li J."/>
        </authorList>
    </citation>
    <scope>NUCLEOTIDE SEQUENCE</scope>
    <source>
        <strain evidence="2">B6B</strain>
    </source>
</reference>
<dbReference type="AlphaFoldDB" id="A0A6A8DIN1"/>
<dbReference type="SUPFAM" id="SSF53850">
    <property type="entry name" value="Periplasmic binding protein-like II"/>
    <property type="match status" value="1"/>
</dbReference>
<dbReference type="Pfam" id="PF04069">
    <property type="entry name" value="OpuAC"/>
    <property type="match status" value="1"/>
</dbReference>
<proteinExistence type="predicted"/>